<dbReference type="Proteomes" id="UP000664417">
    <property type="component" value="Unassembled WGS sequence"/>
</dbReference>
<protein>
    <submittedName>
        <fullName evidence="1">Uncharacterized protein</fullName>
    </submittedName>
</protein>
<dbReference type="RefSeq" id="WP_207859522.1">
    <property type="nucleotide sequence ID" value="NZ_JAFREP010000013.1"/>
</dbReference>
<sequence length="174" mass="20253">MMRVRFFGFKFGDPREFVERPALWWGSPKEEVFLNESDSYISTVIKKDGQRLTLEAVVQRVFFLEEFYEKFSSFEGIAVYVFPDAKDLIDQSLEDYRVFQACLENKEGVQGVIHLYNSWHNPKDGFVLGKSAVEKKVGVKPLIETCLGQRDDVDQKGSFLKLIEYIKNEYKGRV</sequence>
<proteinExistence type="predicted"/>
<comment type="caution">
    <text evidence="1">The sequence shown here is derived from an EMBL/GenBank/DDBJ whole genome shotgun (WGS) entry which is preliminary data.</text>
</comment>
<organism evidence="1 2">
    <name type="scientific">Acanthopleuribacter pedis</name>
    <dbReference type="NCBI Taxonomy" id="442870"/>
    <lineage>
        <taxon>Bacteria</taxon>
        <taxon>Pseudomonadati</taxon>
        <taxon>Acidobacteriota</taxon>
        <taxon>Holophagae</taxon>
        <taxon>Acanthopleuribacterales</taxon>
        <taxon>Acanthopleuribacteraceae</taxon>
        <taxon>Acanthopleuribacter</taxon>
    </lineage>
</organism>
<reference evidence="1" key="1">
    <citation type="submission" date="2021-03" db="EMBL/GenBank/DDBJ databases">
        <authorList>
            <person name="Wang G."/>
        </authorList>
    </citation>
    <scope>NUCLEOTIDE SEQUENCE</scope>
    <source>
        <strain evidence="1">KCTC 12899</strain>
    </source>
</reference>
<name>A0A8J7QFG2_9BACT</name>
<gene>
    <name evidence="1" type="ORF">J3U88_14160</name>
</gene>
<evidence type="ECO:0000313" key="2">
    <source>
        <dbReference type="Proteomes" id="UP000664417"/>
    </source>
</evidence>
<dbReference type="EMBL" id="JAFREP010000013">
    <property type="protein sequence ID" value="MBO1319616.1"/>
    <property type="molecule type" value="Genomic_DNA"/>
</dbReference>
<keyword evidence="2" id="KW-1185">Reference proteome</keyword>
<dbReference type="AlphaFoldDB" id="A0A8J7QFG2"/>
<accession>A0A8J7QFG2</accession>
<evidence type="ECO:0000313" key="1">
    <source>
        <dbReference type="EMBL" id="MBO1319616.1"/>
    </source>
</evidence>